<evidence type="ECO:0000256" key="1">
    <source>
        <dbReference type="SAM" id="MobiDB-lite"/>
    </source>
</evidence>
<reference evidence="2 3" key="1">
    <citation type="submission" date="2019-07" db="EMBL/GenBank/DDBJ databases">
        <title>De Novo Assembly of kiwifruit Actinidia rufa.</title>
        <authorList>
            <person name="Sugita-Konishi S."/>
            <person name="Sato K."/>
            <person name="Mori E."/>
            <person name="Abe Y."/>
            <person name="Kisaki G."/>
            <person name="Hamano K."/>
            <person name="Suezawa K."/>
            <person name="Otani M."/>
            <person name="Fukuda T."/>
            <person name="Manabe T."/>
            <person name="Gomi K."/>
            <person name="Tabuchi M."/>
            <person name="Akimitsu K."/>
            <person name="Kataoka I."/>
        </authorList>
    </citation>
    <scope>NUCLEOTIDE SEQUENCE [LARGE SCALE GENOMIC DNA]</scope>
    <source>
        <strain evidence="3">cv. Fuchu</strain>
    </source>
</reference>
<evidence type="ECO:0000313" key="2">
    <source>
        <dbReference type="EMBL" id="GFY93428.1"/>
    </source>
</evidence>
<accession>A0A7J0F415</accession>
<sequence>MLIIVATLHDDHILDQNTFHVGNPKGAVFRFSPQRVLVQIHRPQEHRPRLFYKLSSSSAPSYLSDPSIELFPEDVDLPADAPRAAPPATVYPVESPSTDSVPPIAPPVPLPRELLVRRSTRVVFRSLACRGIYQRNG</sequence>
<proteinExistence type="predicted"/>
<dbReference type="EMBL" id="BJWL01000008">
    <property type="protein sequence ID" value="GFY93428.1"/>
    <property type="molecule type" value="Genomic_DNA"/>
</dbReference>
<organism evidence="2 3">
    <name type="scientific">Actinidia rufa</name>
    <dbReference type="NCBI Taxonomy" id="165716"/>
    <lineage>
        <taxon>Eukaryota</taxon>
        <taxon>Viridiplantae</taxon>
        <taxon>Streptophyta</taxon>
        <taxon>Embryophyta</taxon>
        <taxon>Tracheophyta</taxon>
        <taxon>Spermatophyta</taxon>
        <taxon>Magnoliopsida</taxon>
        <taxon>eudicotyledons</taxon>
        <taxon>Gunneridae</taxon>
        <taxon>Pentapetalae</taxon>
        <taxon>asterids</taxon>
        <taxon>Ericales</taxon>
        <taxon>Actinidiaceae</taxon>
        <taxon>Actinidia</taxon>
    </lineage>
</organism>
<keyword evidence="3" id="KW-1185">Reference proteome</keyword>
<comment type="caution">
    <text evidence="2">The sequence shown here is derived from an EMBL/GenBank/DDBJ whole genome shotgun (WGS) entry which is preliminary data.</text>
</comment>
<protein>
    <submittedName>
        <fullName evidence="2">Uncharacterized protein</fullName>
    </submittedName>
</protein>
<dbReference type="Proteomes" id="UP000585474">
    <property type="component" value="Unassembled WGS sequence"/>
</dbReference>
<feature type="region of interest" description="Disordered" evidence="1">
    <location>
        <begin position="82"/>
        <end position="105"/>
    </location>
</feature>
<evidence type="ECO:0000313" key="3">
    <source>
        <dbReference type="Proteomes" id="UP000585474"/>
    </source>
</evidence>
<dbReference type="AlphaFoldDB" id="A0A7J0F415"/>
<gene>
    <name evidence="2" type="ORF">Acr_08g0018240</name>
</gene>
<name>A0A7J0F415_9ERIC</name>